<dbReference type="InterPro" id="IPR036034">
    <property type="entry name" value="PDZ_sf"/>
</dbReference>
<evidence type="ECO:0000313" key="5">
    <source>
        <dbReference type="Proteomes" id="UP001153620"/>
    </source>
</evidence>
<keyword evidence="1" id="KW-0677">Repeat</keyword>
<gene>
    <name evidence="4" type="ORF">CHIRRI_LOCUS14015</name>
</gene>
<evidence type="ECO:0000256" key="1">
    <source>
        <dbReference type="ARBA" id="ARBA00022737"/>
    </source>
</evidence>
<keyword evidence="5" id="KW-1185">Reference proteome</keyword>
<dbReference type="Pfam" id="PF00595">
    <property type="entry name" value="PDZ"/>
    <property type="match status" value="1"/>
</dbReference>
<dbReference type="PANTHER" id="PTHR14191:SF28">
    <property type="entry name" value="GH04176P-RELATED"/>
    <property type="match status" value="1"/>
</dbReference>
<feature type="region of interest" description="Disordered" evidence="2">
    <location>
        <begin position="115"/>
        <end position="143"/>
    </location>
</feature>
<dbReference type="OrthoDB" id="10007415at2759"/>
<dbReference type="EMBL" id="OU895880">
    <property type="protein sequence ID" value="CAG9811206.1"/>
    <property type="molecule type" value="Genomic_DNA"/>
</dbReference>
<dbReference type="AlphaFoldDB" id="A0A9N9S8X3"/>
<evidence type="ECO:0000259" key="3">
    <source>
        <dbReference type="PROSITE" id="PS50106"/>
    </source>
</evidence>
<dbReference type="PROSITE" id="PS50106">
    <property type="entry name" value="PDZ"/>
    <property type="match status" value="1"/>
</dbReference>
<feature type="domain" description="PDZ" evidence="3">
    <location>
        <begin position="11"/>
        <end position="93"/>
    </location>
</feature>
<dbReference type="GO" id="GO:0072659">
    <property type="term" value="P:protein localization to plasma membrane"/>
    <property type="evidence" value="ECO:0007669"/>
    <property type="project" value="TreeGrafter"/>
</dbReference>
<dbReference type="InterPro" id="IPR051067">
    <property type="entry name" value="NHER"/>
</dbReference>
<dbReference type="InterPro" id="IPR001478">
    <property type="entry name" value="PDZ"/>
</dbReference>
<dbReference type="CDD" id="cd06768">
    <property type="entry name" value="PDZ_NHERF-like"/>
    <property type="match status" value="1"/>
</dbReference>
<reference evidence="4" key="1">
    <citation type="submission" date="2022-01" db="EMBL/GenBank/DDBJ databases">
        <authorList>
            <person name="King R."/>
        </authorList>
    </citation>
    <scope>NUCLEOTIDE SEQUENCE</scope>
</reference>
<organism evidence="4 5">
    <name type="scientific">Chironomus riparius</name>
    <dbReference type="NCBI Taxonomy" id="315576"/>
    <lineage>
        <taxon>Eukaryota</taxon>
        <taxon>Metazoa</taxon>
        <taxon>Ecdysozoa</taxon>
        <taxon>Arthropoda</taxon>
        <taxon>Hexapoda</taxon>
        <taxon>Insecta</taxon>
        <taxon>Pterygota</taxon>
        <taxon>Neoptera</taxon>
        <taxon>Endopterygota</taxon>
        <taxon>Diptera</taxon>
        <taxon>Nematocera</taxon>
        <taxon>Chironomoidea</taxon>
        <taxon>Chironomidae</taxon>
        <taxon>Chironominae</taxon>
        <taxon>Chironomus</taxon>
    </lineage>
</organism>
<sequence length="233" mass="25887">MSQQTLFEPRLCLVEKRDDFDGYGFNLHAEKGKPGQYIGKVDEHSPAESSGLRQGDRILEVNGQSINSETHKQVVERIKVIPNQTKLLVIDPKADIHNHQQMALIEKIKKEAEMKATEADHQNNNNSNGTTVISNGNSNGNVDSEKMIKEEVKQEEMNGNGAAKKAADNELADIAKLEISNGNGNVETTLPASKLNLSMSVAEMRAQLKNKKRPDPKSEGIDVRKKYEIIQKM</sequence>
<protein>
    <recommendedName>
        <fullName evidence="3">PDZ domain-containing protein</fullName>
    </recommendedName>
</protein>
<dbReference type="Gene3D" id="2.30.42.10">
    <property type="match status" value="1"/>
</dbReference>
<dbReference type="SMART" id="SM00228">
    <property type="entry name" value="PDZ"/>
    <property type="match status" value="1"/>
</dbReference>
<reference evidence="4" key="2">
    <citation type="submission" date="2022-10" db="EMBL/GenBank/DDBJ databases">
        <authorList>
            <consortium name="ENA_rothamsted_submissions"/>
            <consortium name="culmorum"/>
            <person name="King R."/>
        </authorList>
    </citation>
    <scope>NUCLEOTIDE SEQUENCE</scope>
</reference>
<proteinExistence type="predicted"/>
<evidence type="ECO:0000256" key="2">
    <source>
        <dbReference type="SAM" id="MobiDB-lite"/>
    </source>
</evidence>
<evidence type="ECO:0000313" key="4">
    <source>
        <dbReference type="EMBL" id="CAG9811206.1"/>
    </source>
</evidence>
<name>A0A9N9S8X3_9DIPT</name>
<accession>A0A9N9S8X3</accession>
<dbReference type="GO" id="GO:0043495">
    <property type="term" value="F:protein-membrane adaptor activity"/>
    <property type="evidence" value="ECO:0007669"/>
    <property type="project" value="TreeGrafter"/>
</dbReference>
<dbReference type="SUPFAM" id="SSF50156">
    <property type="entry name" value="PDZ domain-like"/>
    <property type="match status" value="1"/>
</dbReference>
<dbReference type="PANTHER" id="PTHR14191">
    <property type="entry name" value="PDZ DOMAIN CONTAINING PROTEIN"/>
    <property type="match status" value="1"/>
</dbReference>
<dbReference type="Proteomes" id="UP001153620">
    <property type="component" value="Chromosome 4"/>
</dbReference>
<feature type="compositionally biased region" description="Polar residues" evidence="2">
    <location>
        <begin position="122"/>
        <end position="142"/>
    </location>
</feature>
<dbReference type="GO" id="GO:0016324">
    <property type="term" value="C:apical plasma membrane"/>
    <property type="evidence" value="ECO:0007669"/>
    <property type="project" value="TreeGrafter"/>
</dbReference>